<evidence type="ECO:0000256" key="4">
    <source>
        <dbReference type="ARBA" id="ARBA00022989"/>
    </source>
</evidence>
<keyword evidence="10" id="KW-0479">Metal-binding</keyword>
<dbReference type="Pfam" id="PF02537">
    <property type="entry name" value="CRCB"/>
    <property type="match status" value="1"/>
</dbReference>
<proteinExistence type="inferred from homology"/>
<feature type="transmembrane region" description="Helical" evidence="10">
    <location>
        <begin position="94"/>
        <end position="118"/>
    </location>
</feature>
<keyword evidence="10" id="KW-0915">Sodium</keyword>
<dbReference type="RefSeq" id="WP_386729884.1">
    <property type="nucleotide sequence ID" value="NZ_JBHSTP010000002.1"/>
</dbReference>
<keyword evidence="4 10" id="KW-1133">Transmembrane helix</keyword>
<evidence type="ECO:0000313" key="11">
    <source>
        <dbReference type="EMBL" id="MFC6356030.1"/>
    </source>
</evidence>
<dbReference type="InterPro" id="IPR003691">
    <property type="entry name" value="FluC"/>
</dbReference>
<evidence type="ECO:0000256" key="9">
    <source>
        <dbReference type="ARBA" id="ARBA00049940"/>
    </source>
</evidence>
<dbReference type="PANTHER" id="PTHR28259:SF1">
    <property type="entry name" value="FLUORIDE EXPORT PROTEIN 1-RELATED"/>
    <property type="match status" value="1"/>
</dbReference>
<keyword evidence="2 10" id="KW-1003">Cell membrane</keyword>
<evidence type="ECO:0000256" key="10">
    <source>
        <dbReference type="HAMAP-Rule" id="MF_00454"/>
    </source>
</evidence>
<reference evidence="12" key="1">
    <citation type="journal article" date="2019" name="Int. J. Syst. Evol. Microbiol.">
        <title>The Global Catalogue of Microorganisms (GCM) 10K type strain sequencing project: providing services to taxonomists for standard genome sequencing and annotation.</title>
        <authorList>
            <consortium name="The Broad Institute Genomics Platform"/>
            <consortium name="The Broad Institute Genome Sequencing Center for Infectious Disease"/>
            <person name="Wu L."/>
            <person name="Ma J."/>
        </authorList>
    </citation>
    <scope>NUCLEOTIDE SEQUENCE [LARGE SCALE GENOMIC DNA]</scope>
    <source>
        <strain evidence="12">CCUG 43304</strain>
    </source>
</reference>
<gene>
    <name evidence="10" type="primary">fluC</name>
    <name evidence="10" type="synonym">crcB</name>
    <name evidence="11" type="ORF">ACFQB0_07920</name>
</gene>
<comment type="function">
    <text evidence="9 10">Fluoride-specific ion channel. Important for reducing fluoride concentration in the cell, thus reducing its toxicity.</text>
</comment>
<keyword evidence="6 10" id="KW-0407">Ion channel</keyword>
<dbReference type="PANTHER" id="PTHR28259">
    <property type="entry name" value="FLUORIDE EXPORT PROTEIN 1-RELATED"/>
    <property type="match status" value="1"/>
</dbReference>
<keyword evidence="10" id="KW-0813">Transport</keyword>
<feature type="binding site" evidence="10">
    <location>
        <position position="77"/>
    </location>
    <ligand>
        <name>Na(+)</name>
        <dbReference type="ChEBI" id="CHEBI:29101"/>
        <note>structural</note>
    </ligand>
</feature>
<organism evidence="11 12">
    <name type="scientific">Luethyella okanaganae</name>
    <dbReference type="NCBI Taxonomy" id="69372"/>
    <lineage>
        <taxon>Bacteria</taxon>
        <taxon>Bacillati</taxon>
        <taxon>Actinomycetota</taxon>
        <taxon>Actinomycetes</taxon>
        <taxon>Micrococcales</taxon>
        <taxon>Microbacteriaceae</taxon>
        <taxon>Luethyella</taxon>
    </lineage>
</organism>
<evidence type="ECO:0000256" key="5">
    <source>
        <dbReference type="ARBA" id="ARBA00023136"/>
    </source>
</evidence>
<comment type="subcellular location">
    <subcellularLocation>
        <location evidence="1 10">Cell membrane</location>
        <topology evidence="1 10">Multi-pass membrane protein</topology>
    </subcellularLocation>
</comment>
<sequence length="139" mass="14037">MPALIGVLLGGAIGTGLRLALDTALPHGDADFPWSTLAINILGALALGWLVGGLWTRPSVPHWVKAGIGPGLLGSFTTFSAVMVSLVAQTSAGLFWLAAGYAGVSIVLGFGAAALGLWAGSHIAHRPLPSEITDEGSTL</sequence>
<dbReference type="HAMAP" id="MF_00454">
    <property type="entry name" value="FluC"/>
    <property type="match status" value="1"/>
</dbReference>
<comment type="activity regulation">
    <text evidence="10">Na(+) is not transported, but it plays an essential structural role and its presence is essential for fluoride channel function.</text>
</comment>
<feature type="transmembrane region" description="Helical" evidence="10">
    <location>
        <begin position="36"/>
        <end position="55"/>
    </location>
</feature>
<dbReference type="Proteomes" id="UP001596306">
    <property type="component" value="Unassembled WGS sequence"/>
</dbReference>
<feature type="binding site" evidence="10">
    <location>
        <position position="74"/>
    </location>
    <ligand>
        <name>Na(+)</name>
        <dbReference type="ChEBI" id="CHEBI:29101"/>
        <note>structural</note>
    </ligand>
</feature>
<evidence type="ECO:0000256" key="7">
    <source>
        <dbReference type="ARBA" id="ARBA00035120"/>
    </source>
</evidence>
<keyword evidence="10" id="KW-0406">Ion transport</keyword>
<keyword evidence="5 10" id="KW-0472">Membrane</keyword>
<evidence type="ECO:0000313" key="12">
    <source>
        <dbReference type="Proteomes" id="UP001596306"/>
    </source>
</evidence>
<evidence type="ECO:0000256" key="2">
    <source>
        <dbReference type="ARBA" id="ARBA00022475"/>
    </source>
</evidence>
<evidence type="ECO:0000256" key="8">
    <source>
        <dbReference type="ARBA" id="ARBA00035585"/>
    </source>
</evidence>
<comment type="caution">
    <text evidence="11">The sequence shown here is derived from an EMBL/GenBank/DDBJ whole genome shotgun (WGS) entry which is preliminary data.</text>
</comment>
<evidence type="ECO:0000256" key="6">
    <source>
        <dbReference type="ARBA" id="ARBA00023303"/>
    </source>
</evidence>
<name>A0ABW1VEY1_9MICO</name>
<feature type="transmembrane region" description="Helical" evidence="10">
    <location>
        <begin position="67"/>
        <end position="88"/>
    </location>
</feature>
<comment type="catalytic activity">
    <reaction evidence="8">
        <text>fluoride(in) = fluoride(out)</text>
        <dbReference type="Rhea" id="RHEA:76159"/>
        <dbReference type="ChEBI" id="CHEBI:17051"/>
    </reaction>
    <physiologicalReaction direction="left-to-right" evidence="8">
        <dbReference type="Rhea" id="RHEA:76160"/>
    </physiologicalReaction>
</comment>
<keyword evidence="3 10" id="KW-0812">Transmembrane</keyword>
<accession>A0ABW1VEY1</accession>
<protein>
    <recommendedName>
        <fullName evidence="10">Fluoride-specific ion channel FluC</fullName>
    </recommendedName>
</protein>
<dbReference type="EMBL" id="JBHSTP010000002">
    <property type="protein sequence ID" value="MFC6356030.1"/>
    <property type="molecule type" value="Genomic_DNA"/>
</dbReference>
<evidence type="ECO:0000256" key="3">
    <source>
        <dbReference type="ARBA" id="ARBA00022692"/>
    </source>
</evidence>
<evidence type="ECO:0000256" key="1">
    <source>
        <dbReference type="ARBA" id="ARBA00004651"/>
    </source>
</evidence>
<comment type="similarity">
    <text evidence="7 10">Belongs to the fluoride channel Fluc/FEX (TC 1.A.43) family.</text>
</comment>
<keyword evidence="12" id="KW-1185">Reference proteome</keyword>